<proteinExistence type="predicted"/>
<dbReference type="Pfam" id="PF01554">
    <property type="entry name" value="MatE"/>
    <property type="match status" value="2"/>
</dbReference>
<dbReference type="InterPro" id="IPR048279">
    <property type="entry name" value="MdtK-like"/>
</dbReference>
<feature type="transmembrane region" description="Helical" evidence="10">
    <location>
        <begin position="129"/>
        <end position="150"/>
    </location>
</feature>
<feature type="transmembrane region" description="Helical" evidence="10">
    <location>
        <begin position="92"/>
        <end position="117"/>
    </location>
</feature>
<comment type="subcellular location">
    <subcellularLocation>
        <location evidence="1">Cell membrane</location>
        <topology evidence="1">Multi-pass membrane protein</topology>
    </subcellularLocation>
</comment>
<dbReference type="PIRSF" id="PIRSF006603">
    <property type="entry name" value="DinF"/>
    <property type="match status" value="1"/>
</dbReference>
<dbReference type="InterPro" id="IPR002528">
    <property type="entry name" value="MATE_fam"/>
</dbReference>
<feature type="transmembrane region" description="Helical" evidence="10">
    <location>
        <begin position="320"/>
        <end position="339"/>
    </location>
</feature>
<evidence type="ECO:0000256" key="5">
    <source>
        <dbReference type="ARBA" id="ARBA00022692"/>
    </source>
</evidence>
<evidence type="ECO:0000313" key="12">
    <source>
        <dbReference type="Proteomes" id="UP001205603"/>
    </source>
</evidence>
<evidence type="ECO:0000256" key="6">
    <source>
        <dbReference type="ARBA" id="ARBA00022989"/>
    </source>
</evidence>
<dbReference type="PANTHER" id="PTHR43298">
    <property type="entry name" value="MULTIDRUG RESISTANCE PROTEIN NORM-RELATED"/>
    <property type="match status" value="1"/>
</dbReference>
<organism evidence="11 12">
    <name type="scientific">Coprobacter tertius</name>
    <dbReference type="NCBI Taxonomy" id="2944915"/>
    <lineage>
        <taxon>Bacteria</taxon>
        <taxon>Pseudomonadati</taxon>
        <taxon>Bacteroidota</taxon>
        <taxon>Bacteroidia</taxon>
        <taxon>Bacteroidales</taxon>
        <taxon>Barnesiellaceae</taxon>
        <taxon>Coprobacter</taxon>
    </lineage>
</organism>
<feature type="transmembrane region" description="Helical" evidence="10">
    <location>
        <begin position="359"/>
        <end position="378"/>
    </location>
</feature>
<evidence type="ECO:0000256" key="2">
    <source>
        <dbReference type="ARBA" id="ARBA00022448"/>
    </source>
</evidence>
<dbReference type="InterPro" id="IPR050222">
    <property type="entry name" value="MATE_MdtK"/>
</dbReference>
<evidence type="ECO:0000313" key="11">
    <source>
        <dbReference type="EMBL" id="MCP9611801.1"/>
    </source>
</evidence>
<keyword evidence="7" id="KW-0406">Ion transport</keyword>
<name>A0ABT1MIW0_9BACT</name>
<evidence type="ECO:0000256" key="1">
    <source>
        <dbReference type="ARBA" id="ARBA00004651"/>
    </source>
</evidence>
<evidence type="ECO:0000256" key="3">
    <source>
        <dbReference type="ARBA" id="ARBA00022449"/>
    </source>
</evidence>
<evidence type="ECO:0000256" key="8">
    <source>
        <dbReference type="ARBA" id="ARBA00023136"/>
    </source>
</evidence>
<dbReference type="RefSeq" id="WP_255026831.1">
    <property type="nucleotide sequence ID" value="NZ_JANDHW010000005.1"/>
</dbReference>
<keyword evidence="8 10" id="KW-0472">Membrane</keyword>
<evidence type="ECO:0000256" key="10">
    <source>
        <dbReference type="SAM" id="Phobius"/>
    </source>
</evidence>
<feature type="transmembrane region" description="Helical" evidence="10">
    <location>
        <begin position="62"/>
        <end position="80"/>
    </location>
</feature>
<keyword evidence="4" id="KW-1003">Cell membrane</keyword>
<keyword evidence="6 10" id="KW-1133">Transmembrane helix</keyword>
<keyword evidence="3" id="KW-0050">Antiport</keyword>
<accession>A0ABT1MIW0</accession>
<sequence>MPPYLNNFKKNYISLLKLGFPIMIGQLGIIVVGFADNIMVGHHTAEELAAASFVNNLFNLPLLFGLGFSLGLVPVIGSLVGKGQILKAGQMLRFSLIANVFLSAFLIAVMIAVYFNIEKMGQPESLYPLIRPYFLIQLSGLVFVMLFNSFKQFADSIMDTKLSMYILISGNVLNIIGNYALIYGHFGLPELGLLGAGISTFISRIFNLLLFIYIFFFTTRYNRFRIGFYRVKSSGGSLSLLFRSGTPIALQMGMETGAFNLSVIMMGWFGTAALAAHQAVGTFTTIGFMLYYGIGSAITILISNANGAGRQSEINNIAKAGFHIITVMSLSIATLMFLLRNHIGYLFTDSVEVNKIVALLVIPTIVYQFGDGLQVAYANALRGIEDMKPMAVIAFISYFIICLPCGYLFGCILQAGPVGIWWGFPIGLTVAGILFYTRFRFMVRRNRFGVRNS</sequence>
<dbReference type="CDD" id="cd13131">
    <property type="entry name" value="MATE_NorM_like"/>
    <property type="match status" value="1"/>
</dbReference>
<feature type="transmembrane region" description="Helical" evidence="10">
    <location>
        <begin position="390"/>
        <end position="413"/>
    </location>
</feature>
<keyword evidence="2" id="KW-0813">Transport</keyword>
<comment type="caution">
    <text evidence="11">The sequence shown here is derived from an EMBL/GenBank/DDBJ whole genome shotgun (WGS) entry which is preliminary data.</text>
</comment>
<feature type="transmembrane region" description="Helical" evidence="10">
    <location>
        <begin position="194"/>
        <end position="216"/>
    </location>
</feature>
<protein>
    <recommendedName>
        <fullName evidence="9">Multidrug-efflux transporter</fullName>
    </recommendedName>
</protein>
<feature type="transmembrane region" description="Helical" evidence="10">
    <location>
        <begin position="12"/>
        <end position="35"/>
    </location>
</feature>
<feature type="transmembrane region" description="Helical" evidence="10">
    <location>
        <begin position="258"/>
        <end position="277"/>
    </location>
</feature>
<evidence type="ECO:0000256" key="7">
    <source>
        <dbReference type="ARBA" id="ARBA00023065"/>
    </source>
</evidence>
<dbReference type="EMBL" id="JANDHW010000005">
    <property type="protein sequence ID" value="MCP9611801.1"/>
    <property type="molecule type" value="Genomic_DNA"/>
</dbReference>
<dbReference type="PANTHER" id="PTHR43298:SF2">
    <property type="entry name" value="FMN_FAD EXPORTER YEEO-RELATED"/>
    <property type="match status" value="1"/>
</dbReference>
<gene>
    <name evidence="11" type="ORF">NMU02_06825</name>
</gene>
<reference evidence="11 12" key="1">
    <citation type="submission" date="2022-07" db="EMBL/GenBank/DDBJ databases">
        <title>Fecal culturing of patients with breast cancer.</title>
        <authorList>
            <person name="Teng N.M.Y."/>
            <person name="Kiu R."/>
            <person name="Evans R."/>
            <person name="Baker D.J."/>
            <person name="Zenner C."/>
            <person name="Robinson S.D."/>
            <person name="Hall L.J."/>
        </authorList>
    </citation>
    <scope>NUCLEOTIDE SEQUENCE [LARGE SCALE GENOMIC DNA]</scope>
    <source>
        <strain evidence="11 12">LH1063</strain>
    </source>
</reference>
<dbReference type="Proteomes" id="UP001205603">
    <property type="component" value="Unassembled WGS sequence"/>
</dbReference>
<feature type="transmembrane region" description="Helical" evidence="10">
    <location>
        <begin position="289"/>
        <end position="308"/>
    </location>
</feature>
<keyword evidence="5 10" id="KW-0812">Transmembrane</keyword>
<evidence type="ECO:0000256" key="4">
    <source>
        <dbReference type="ARBA" id="ARBA00022475"/>
    </source>
</evidence>
<feature type="transmembrane region" description="Helical" evidence="10">
    <location>
        <begin position="162"/>
        <end position="182"/>
    </location>
</feature>
<keyword evidence="12" id="KW-1185">Reference proteome</keyword>
<evidence type="ECO:0000256" key="9">
    <source>
        <dbReference type="ARBA" id="ARBA00031636"/>
    </source>
</evidence>
<feature type="transmembrane region" description="Helical" evidence="10">
    <location>
        <begin position="419"/>
        <end position="437"/>
    </location>
</feature>
<dbReference type="NCBIfam" id="TIGR00797">
    <property type="entry name" value="matE"/>
    <property type="match status" value="1"/>
</dbReference>